<evidence type="ECO:0000313" key="8">
    <source>
        <dbReference type="Proteomes" id="UP000004906"/>
    </source>
</evidence>
<accession>A0A6C8GK26</accession>
<dbReference type="GO" id="GO:0051539">
    <property type="term" value="F:4 iron, 4 sulfur cluster binding"/>
    <property type="evidence" value="ECO:0007669"/>
    <property type="project" value="UniProtKB-KW"/>
</dbReference>
<evidence type="ECO:0000256" key="3">
    <source>
        <dbReference type="ARBA" id="ARBA00022737"/>
    </source>
</evidence>
<dbReference type="InterPro" id="IPR017896">
    <property type="entry name" value="4Fe4S_Fe-S-bd"/>
</dbReference>
<name>A0A6C8GK26_SALET</name>
<evidence type="ECO:0000313" key="7">
    <source>
        <dbReference type="EMBL" id="EHC33040.1"/>
    </source>
</evidence>
<keyword evidence="4" id="KW-0408">Iron</keyword>
<dbReference type="Gene3D" id="3.30.70.20">
    <property type="match status" value="2"/>
</dbReference>
<feature type="domain" description="4Fe-4S ferredoxin-type" evidence="6">
    <location>
        <begin position="94"/>
        <end position="123"/>
    </location>
</feature>
<dbReference type="PANTHER" id="PTHR42859:SF17">
    <property type="entry name" value="ELECTRON TRANSPORT PROTEIN HYDN-RELATED"/>
    <property type="match status" value="1"/>
</dbReference>
<dbReference type="Pfam" id="PF12800">
    <property type="entry name" value="Fer4_4"/>
    <property type="match status" value="1"/>
</dbReference>
<evidence type="ECO:0000256" key="2">
    <source>
        <dbReference type="ARBA" id="ARBA00022723"/>
    </source>
</evidence>
<keyword evidence="5" id="KW-0411">Iron-sulfur</keyword>
<dbReference type="CDD" id="cd10554">
    <property type="entry name" value="HycB_like"/>
    <property type="match status" value="1"/>
</dbReference>
<evidence type="ECO:0000259" key="6">
    <source>
        <dbReference type="PROSITE" id="PS51379"/>
    </source>
</evidence>
<dbReference type="AlphaFoldDB" id="A0A6C8GK26"/>
<dbReference type="SUPFAM" id="SSF54862">
    <property type="entry name" value="4Fe-4S ferredoxins"/>
    <property type="match status" value="1"/>
</dbReference>
<dbReference type="PROSITE" id="PS51379">
    <property type="entry name" value="4FE4S_FER_2"/>
    <property type="match status" value="2"/>
</dbReference>
<reference evidence="7 8" key="1">
    <citation type="journal article" date="2011" name="BMC Genomics">
        <title>Genome sequencing reveals diversification of virulence factor content and possible host adaptation in distinct subpopulations of Salmonella enterica.</title>
        <authorList>
            <person name="den Bakker H.C."/>
            <person name="Moreno Switt A.I."/>
            <person name="Govoni G."/>
            <person name="Cummings C.A."/>
            <person name="Ranieri M.L."/>
            <person name="Degoricija L."/>
            <person name="Hoelzer K."/>
            <person name="Rodriguez-Rivera L.D."/>
            <person name="Brown S."/>
            <person name="Bolchacova E."/>
            <person name="Furtado M.R."/>
            <person name="Wiedmann M."/>
        </authorList>
    </citation>
    <scope>NUCLEOTIDE SEQUENCE [LARGE SCALE GENOMIC DNA]</scope>
    <source>
        <strain evidence="7 8">A4-669</strain>
    </source>
</reference>
<dbReference type="NCBIfam" id="NF007658">
    <property type="entry name" value="PRK10330.1"/>
    <property type="match status" value="1"/>
</dbReference>
<sequence length="195" mass="21181">MYISAHHLLLLENLMNRFIIADASKCIGCRTCEVACVVSHQENQDCASLTPETFLPRIHVIKGVNVSTATLCRQCEDAPCANVCPNGAISRDKGFVHVMQERCIGCKTCVVACPYGAMEVVVRPVVRNSGAGLNVRAEKAEANKCDLCHHREAGPACMAACPTHALICVDRNKLEQLSAEKRRRAALDSTASLLF</sequence>
<keyword evidence="2" id="KW-0479">Metal-binding</keyword>
<dbReference type="PANTHER" id="PTHR42859">
    <property type="entry name" value="OXIDOREDUCTASE"/>
    <property type="match status" value="1"/>
</dbReference>
<keyword evidence="1" id="KW-0004">4Fe-4S</keyword>
<gene>
    <name evidence="7" type="ORF">LTSEADE_4064</name>
</gene>
<dbReference type="Proteomes" id="UP000004906">
    <property type="component" value="Unassembled WGS sequence"/>
</dbReference>
<organism evidence="7 8">
    <name type="scientific">Salmonella enterica subsp. enterica serovar Adelaide str. A4-669</name>
    <dbReference type="NCBI Taxonomy" id="913063"/>
    <lineage>
        <taxon>Bacteria</taxon>
        <taxon>Pseudomonadati</taxon>
        <taxon>Pseudomonadota</taxon>
        <taxon>Gammaproteobacteria</taxon>
        <taxon>Enterobacterales</taxon>
        <taxon>Enterobacteriaceae</taxon>
        <taxon>Salmonella</taxon>
    </lineage>
</organism>
<keyword evidence="3" id="KW-0677">Repeat</keyword>
<dbReference type="GO" id="GO:0046872">
    <property type="term" value="F:metal ion binding"/>
    <property type="evidence" value="ECO:0007669"/>
    <property type="project" value="UniProtKB-KW"/>
</dbReference>
<comment type="caution">
    <text evidence="7">The sequence shown here is derived from an EMBL/GenBank/DDBJ whole genome shotgun (WGS) entry which is preliminary data.</text>
</comment>
<dbReference type="Pfam" id="PF13247">
    <property type="entry name" value="Fer4_11"/>
    <property type="match status" value="1"/>
</dbReference>
<protein>
    <submittedName>
        <fullName evidence="7">Electron transport protein HydN</fullName>
    </submittedName>
</protein>
<dbReference type="InterPro" id="IPR050294">
    <property type="entry name" value="RnfB_subfamily"/>
</dbReference>
<dbReference type="PROSITE" id="PS00198">
    <property type="entry name" value="4FE4S_FER_1"/>
    <property type="match status" value="1"/>
</dbReference>
<feature type="domain" description="4Fe-4S ferredoxin-type" evidence="6">
    <location>
        <begin position="16"/>
        <end position="36"/>
    </location>
</feature>
<evidence type="ECO:0000256" key="4">
    <source>
        <dbReference type="ARBA" id="ARBA00023004"/>
    </source>
</evidence>
<proteinExistence type="predicted"/>
<evidence type="ECO:0000256" key="1">
    <source>
        <dbReference type="ARBA" id="ARBA00022485"/>
    </source>
</evidence>
<evidence type="ECO:0000256" key="5">
    <source>
        <dbReference type="ARBA" id="ARBA00023014"/>
    </source>
</evidence>
<dbReference type="EMBL" id="AFCI01001373">
    <property type="protein sequence ID" value="EHC33040.1"/>
    <property type="molecule type" value="Genomic_DNA"/>
</dbReference>
<dbReference type="InterPro" id="IPR017900">
    <property type="entry name" value="4Fe4S_Fe_S_CS"/>
</dbReference>